<name>A0A0C4E1X2_MAGP6</name>
<feature type="region of interest" description="Disordered" evidence="2">
    <location>
        <begin position="279"/>
        <end position="357"/>
    </location>
</feature>
<dbReference type="eggNOG" id="ENOG502SFBR">
    <property type="taxonomic scope" value="Eukaryota"/>
</dbReference>
<keyword evidence="1" id="KW-0539">Nucleus</keyword>
<dbReference type="EMBL" id="ADBL01001551">
    <property type="status" value="NOT_ANNOTATED_CDS"/>
    <property type="molecule type" value="Genomic_DNA"/>
</dbReference>
<dbReference type="EMBL" id="GL876970">
    <property type="protein sequence ID" value="KLU87396.1"/>
    <property type="molecule type" value="Genomic_DNA"/>
</dbReference>
<dbReference type="PANTHER" id="PTHR35392">
    <property type="entry name" value="ZN(II)2CYS6 TRANSCRIPTION FACTOR (EUROFUNG)-RELATED-RELATED"/>
    <property type="match status" value="1"/>
</dbReference>
<dbReference type="EMBL" id="ADBL01001550">
    <property type="status" value="NOT_ANNOTATED_CDS"/>
    <property type="molecule type" value="Genomic_DNA"/>
</dbReference>
<dbReference type="AlphaFoldDB" id="A0A0C4E1X2"/>
<evidence type="ECO:0000259" key="3">
    <source>
        <dbReference type="PROSITE" id="PS50048"/>
    </source>
</evidence>
<evidence type="ECO:0000256" key="2">
    <source>
        <dbReference type="SAM" id="MobiDB-lite"/>
    </source>
</evidence>
<dbReference type="VEuPathDB" id="FungiDB:MAPG_06396"/>
<accession>A0A0C4E1X2</accession>
<dbReference type="InterPro" id="IPR052973">
    <property type="entry name" value="Fungal_sec-metab_reg_TF"/>
</dbReference>
<reference evidence="4" key="3">
    <citation type="submission" date="2011-03" db="EMBL/GenBank/DDBJ databases">
        <title>Annotation of Magnaporthe poae ATCC 64411.</title>
        <authorList>
            <person name="Ma L.-J."/>
            <person name="Dead R."/>
            <person name="Young S.K."/>
            <person name="Zeng Q."/>
            <person name="Gargeya S."/>
            <person name="Fitzgerald M."/>
            <person name="Haas B."/>
            <person name="Abouelleil A."/>
            <person name="Alvarado L."/>
            <person name="Arachchi H.M."/>
            <person name="Berlin A."/>
            <person name="Brown A."/>
            <person name="Chapman S.B."/>
            <person name="Chen Z."/>
            <person name="Dunbar C."/>
            <person name="Freedman E."/>
            <person name="Gearin G."/>
            <person name="Gellesch M."/>
            <person name="Goldberg J."/>
            <person name="Griggs A."/>
            <person name="Gujja S."/>
            <person name="Heiman D."/>
            <person name="Howarth C."/>
            <person name="Larson L."/>
            <person name="Lui A."/>
            <person name="MacDonald P.J.P."/>
            <person name="Mehta T."/>
            <person name="Montmayeur A."/>
            <person name="Murphy C."/>
            <person name="Neiman D."/>
            <person name="Pearson M."/>
            <person name="Priest M."/>
            <person name="Roberts A."/>
            <person name="Saif S."/>
            <person name="Shea T."/>
            <person name="Shenoy N."/>
            <person name="Sisk P."/>
            <person name="Stolte C."/>
            <person name="Sykes S."/>
            <person name="Yandava C."/>
            <person name="Wortman J."/>
            <person name="Nusbaum C."/>
            <person name="Birren B."/>
        </authorList>
    </citation>
    <scope>NUCLEOTIDE SEQUENCE</scope>
    <source>
        <strain evidence="4">ATCC 64411</strain>
    </source>
</reference>
<feature type="compositionally biased region" description="Low complexity" evidence="2">
    <location>
        <begin position="110"/>
        <end position="129"/>
    </location>
</feature>
<feature type="compositionally biased region" description="Low complexity" evidence="2">
    <location>
        <begin position="338"/>
        <end position="357"/>
    </location>
</feature>
<dbReference type="InterPro" id="IPR036864">
    <property type="entry name" value="Zn2-C6_fun-type_DNA-bd_sf"/>
</dbReference>
<evidence type="ECO:0000313" key="5">
    <source>
        <dbReference type="EnsemblFungi" id="MAPG_06396T0"/>
    </source>
</evidence>
<dbReference type="Pfam" id="PF00172">
    <property type="entry name" value="Zn_clus"/>
    <property type="match status" value="1"/>
</dbReference>
<keyword evidence="6" id="KW-1185">Reference proteome</keyword>
<dbReference type="CDD" id="cd00067">
    <property type="entry name" value="GAL4"/>
    <property type="match status" value="1"/>
</dbReference>
<dbReference type="PANTHER" id="PTHR35392:SF5">
    <property type="entry name" value="ZN(2)-C6 FUNGAL-TYPE DOMAIN-CONTAINING PROTEIN"/>
    <property type="match status" value="1"/>
</dbReference>
<dbReference type="Proteomes" id="UP000011715">
    <property type="component" value="Unassembled WGS sequence"/>
</dbReference>
<dbReference type="EnsemblFungi" id="MAPG_06396T0">
    <property type="protein sequence ID" value="MAPG_06396T0"/>
    <property type="gene ID" value="MAPG_06396"/>
</dbReference>
<evidence type="ECO:0000313" key="6">
    <source>
        <dbReference type="Proteomes" id="UP000011715"/>
    </source>
</evidence>
<gene>
    <name evidence="4" type="ORF">MAPG_06396</name>
</gene>
<dbReference type="OrthoDB" id="4226666at2759"/>
<organism evidence="5 6">
    <name type="scientific">Magnaporthiopsis poae (strain ATCC 64411 / 73-15)</name>
    <name type="common">Kentucky bluegrass fungus</name>
    <name type="synonym">Magnaporthe poae</name>
    <dbReference type="NCBI Taxonomy" id="644358"/>
    <lineage>
        <taxon>Eukaryota</taxon>
        <taxon>Fungi</taxon>
        <taxon>Dikarya</taxon>
        <taxon>Ascomycota</taxon>
        <taxon>Pezizomycotina</taxon>
        <taxon>Sordariomycetes</taxon>
        <taxon>Sordariomycetidae</taxon>
        <taxon>Magnaporthales</taxon>
        <taxon>Magnaporthaceae</taxon>
        <taxon>Magnaporthiopsis</taxon>
    </lineage>
</organism>
<proteinExistence type="predicted"/>
<evidence type="ECO:0000256" key="1">
    <source>
        <dbReference type="ARBA" id="ARBA00023242"/>
    </source>
</evidence>
<reference evidence="5" key="4">
    <citation type="journal article" date="2015" name="G3 (Bethesda)">
        <title>Genome sequences of three phytopathogenic species of the Magnaporthaceae family of fungi.</title>
        <authorList>
            <person name="Okagaki L.H."/>
            <person name="Nunes C.C."/>
            <person name="Sailsbery J."/>
            <person name="Clay B."/>
            <person name="Brown D."/>
            <person name="John T."/>
            <person name="Oh Y."/>
            <person name="Young N."/>
            <person name="Fitzgerald M."/>
            <person name="Haas B.J."/>
            <person name="Zeng Q."/>
            <person name="Young S."/>
            <person name="Adiconis X."/>
            <person name="Fan L."/>
            <person name="Levin J.Z."/>
            <person name="Mitchell T.K."/>
            <person name="Okubara P.A."/>
            <person name="Farman M.L."/>
            <person name="Kohn L.M."/>
            <person name="Birren B."/>
            <person name="Ma L.-J."/>
            <person name="Dean R.A."/>
        </authorList>
    </citation>
    <scope>NUCLEOTIDE SEQUENCE</scope>
    <source>
        <strain evidence="5">ATCC 64411 / 73-15</strain>
    </source>
</reference>
<reference evidence="4" key="2">
    <citation type="submission" date="2010-05" db="EMBL/GenBank/DDBJ databases">
        <title>The Genome Sequence of Magnaporthe poae strain ATCC 64411.</title>
        <authorList>
            <consortium name="The Broad Institute Genome Sequencing Platform"/>
            <consortium name="Broad Institute Genome Sequencing Center for Infectious Disease"/>
            <person name="Ma L.-J."/>
            <person name="Dead R."/>
            <person name="Young S."/>
            <person name="Zeng Q."/>
            <person name="Koehrsen M."/>
            <person name="Alvarado L."/>
            <person name="Berlin A."/>
            <person name="Chapman S.B."/>
            <person name="Chen Z."/>
            <person name="Freedman E."/>
            <person name="Gellesch M."/>
            <person name="Goldberg J."/>
            <person name="Griggs A."/>
            <person name="Gujja S."/>
            <person name="Heilman E.R."/>
            <person name="Heiman D."/>
            <person name="Hepburn T."/>
            <person name="Howarth C."/>
            <person name="Jen D."/>
            <person name="Larson L."/>
            <person name="Mehta T."/>
            <person name="Neiman D."/>
            <person name="Pearson M."/>
            <person name="Roberts A."/>
            <person name="Saif S."/>
            <person name="Shea T."/>
            <person name="Shenoy N."/>
            <person name="Sisk P."/>
            <person name="Stolte C."/>
            <person name="Sykes S."/>
            <person name="Walk T."/>
            <person name="White J."/>
            <person name="Yandava C."/>
            <person name="Haas B."/>
            <person name="Nusbaum C."/>
            <person name="Birren B."/>
        </authorList>
    </citation>
    <scope>NUCLEOTIDE SEQUENCE</scope>
    <source>
        <strain evidence="4">ATCC 64411</strain>
    </source>
</reference>
<reference evidence="6" key="1">
    <citation type="submission" date="2010-05" db="EMBL/GenBank/DDBJ databases">
        <title>The genome sequence of Magnaporthe poae strain ATCC 64411.</title>
        <authorList>
            <person name="Ma L.-J."/>
            <person name="Dead R."/>
            <person name="Young S."/>
            <person name="Zeng Q."/>
            <person name="Koehrsen M."/>
            <person name="Alvarado L."/>
            <person name="Berlin A."/>
            <person name="Chapman S.B."/>
            <person name="Chen Z."/>
            <person name="Freedman E."/>
            <person name="Gellesch M."/>
            <person name="Goldberg J."/>
            <person name="Griggs A."/>
            <person name="Gujja S."/>
            <person name="Heilman E.R."/>
            <person name="Heiman D."/>
            <person name="Hepburn T."/>
            <person name="Howarth C."/>
            <person name="Jen D."/>
            <person name="Larson L."/>
            <person name="Mehta T."/>
            <person name="Neiman D."/>
            <person name="Pearson M."/>
            <person name="Roberts A."/>
            <person name="Saif S."/>
            <person name="Shea T."/>
            <person name="Shenoy N."/>
            <person name="Sisk P."/>
            <person name="Stolte C."/>
            <person name="Sykes S."/>
            <person name="Walk T."/>
            <person name="White J."/>
            <person name="Yandava C."/>
            <person name="Haas B."/>
            <person name="Nusbaum C."/>
            <person name="Birren B."/>
        </authorList>
    </citation>
    <scope>NUCLEOTIDE SEQUENCE [LARGE SCALE GENOMIC DNA]</scope>
    <source>
        <strain evidence="6">ATCC 64411 / 73-15</strain>
    </source>
</reference>
<dbReference type="GO" id="GO:0008270">
    <property type="term" value="F:zinc ion binding"/>
    <property type="evidence" value="ECO:0007669"/>
    <property type="project" value="InterPro"/>
</dbReference>
<dbReference type="Gene3D" id="4.10.240.10">
    <property type="entry name" value="Zn(2)-C6 fungal-type DNA-binding domain"/>
    <property type="match status" value="1"/>
</dbReference>
<dbReference type="SUPFAM" id="SSF57701">
    <property type="entry name" value="Zn2/Cys6 DNA-binding domain"/>
    <property type="match status" value="1"/>
</dbReference>
<protein>
    <recommendedName>
        <fullName evidence="3">Zn(2)-C6 fungal-type domain-containing protein</fullName>
    </recommendedName>
</protein>
<feature type="region of interest" description="Disordered" evidence="2">
    <location>
        <begin position="106"/>
        <end position="140"/>
    </location>
</feature>
<feature type="compositionally biased region" description="Low complexity" evidence="2">
    <location>
        <begin position="281"/>
        <end position="305"/>
    </location>
</feature>
<dbReference type="GO" id="GO:0000981">
    <property type="term" value="F:DNA-binding transcription factor activity, RNA polymerase II-specific"/>
    <property type="evidence" value="ECO:0007669"/>
    <property type="project" value="InterPro"/>
</dbReference>
<dbReference type="STRING" id="644358.A0A0C4E1X2"/>
<dbReference type="InterPro" id="IPR001138">
    <property type="entry name" value="Zn2Cys6_DnaBD"/>
</dbReference>
<dbReference type="OMA" id="ESWQYID"/>
<reference evidence="5" key="5">
    <citation type="submission" date="2015-06" db="UniProtKB">
        <authorList>
            <consortium name="EnsemblFungi"/>
        </authorList>
    </citation>
    <scope>IDENTIFICATION</scope>
    <source>
        <strain evidence="5">ATCC 64411</strain>
    </source>
</reference>
<dbReference type="PROSITE" id="PS50048">
    <property type="entry name" value="ZN2_CY6_FUNGAL_2"/>
    <property type="match status" value="1"/>
</dbReference>
<sequence>MASVASSGTPPIAALDAFQGGEYIPADDESWAFISPDGLAPSSSGSVDFFPSPDTGSLRSYGIIHRAGSHGIQPSPPAPSPLFLDTDSSSSHGFAAMSGISAVADQGSFAGSHGHQQQQRQHSASLSSAFGGDQSATFSDDHHQSLLEQLAFADHMVTFPATAGPADGQMTGVTVGESLYQGRPFRSDQFVLGDHDIQDLDMTPFMHSAWNAGLSPQTLPATGIVPPVAMNPQAPVSLDIPMTMRQQSDANAAPWNPSAVMHTANSTSNLIFQMEEFGPQSARTPVTPTSTSSPAACSSASPVSPLAKQESEAKSTGDAAIRKVKNARVEKRRSPADSTGSIASSIGSNSSSSPGGAASGSGEVALKFITISSESAAASGGKGNMFEGYDRMTQRGRKGPLANATKESALKVRRIGACFSCHARKVKCEATRPCKSCAKITLPQIICWQFTDFTTVLFPYMMREHFVKEKMAAFVAENVREFRWEGAEQLCVVELTAGKRFTTFLTINAKAFTPNTPDILSHYQQTQEANGTVSLSCGVAVPLGLDMAGDGGAQRADLQKRAKDFVGNLIRDPRFADEMTAEIRSTYLPRDVLRIVCRYATRTKSEIVEKALRVYTNHYILSRHLTITPKGLSQLMRMRLASRNHESQTTRLLNRQFKAVLDEVHKQEMSELFNLFAKLLKPKMRKEWAPCMAAFLILTLFMEDLEITIDVFGCAQNQIDKDRERLPSEAFKRSHMIAMNREIEHMPFRQFAYQFHQIYQTHSTDASTKPFNPLVDASLLDEQNLDPAAMEMVQGLREMMNDYDSASELDFLSGLGSELDNSGASHPYPMDVSNIYSGRLMAKFILSFNNIQHLLDP</sequence>
<feature type="domain" description="Zn(2)-C6 fungal-type" evidence="3">
    <location>
        <begin position="417"/>
        <end position="447"/>
    </location>
</feature>
<evidence type="ECO:0000313" key="4">
    <source>
        <dbReference type="EMBL" id="KLU87396.1"/>
    </source>
</evidence>